<evidence type="ECO:0000313" key="11">
    <source>
        <dbReference type="Proteomes" id="UP000887561"/>
    </source>
</evidence>
<dbReference type="PROSITE" id="PS00183">
    <property type="entry name" value="UBC_1"/>
    <property type="match status" value="1"/>
</dbReference>
<keyword evidence="2" id="KW-0808">Transferase</keyword>
<dbReference type="Proteomes" id="UP000887561">
    <property type="component" value="Unplaced"/>
</dbReference>
<accession>A0A915NBA3</accession>
<reference evidence="12" key="1">
    <citation type="submission" date="2022-11" db="UniProtKB">
        <authorList>
            <consortium name="WormBaseParasite"/>
        </authorList>
    </citation>
    <scope>IDENTIFICATION</scope>
</reference>
<evidence type="ECO:0000256" key="2">
    <source>
        <dbReference type="ARBA" id="ARBA00022679"/>
    </source>
</evidence>
<dbReference type="InterPro" id="IPR000608">
    <property type="entry name" value="UBC"/>
</dbReference>
<keyword evidence="4 9" id="KW-0833">Ubl conjugation pathway</keyword>
<dbReference type="GO" id="GO:0045116">
    <property type="term" value="P:protein neddylation"/>
    <property type="evidence" value="ECO:0007669"/>
    <property type="project" value="UniProtKB-ARBA"/>
</dbReference>
<evidence type="ECO:0000259" key="10">
    <source>
        <dbReference type="PROSITE" id="PS50127"/>
    </source>
</evidence>
<comment type="pathway">
    <text evidence="1">Protein modification; protein neddylation.</text>
</comment>
<dbReference type="GO" id="GO:0061654">
    <property type="term" value="F:NEDD8 conjugating enzyme activity"/>
    <property type="evidence" value="ECO:0007669"/>
    <property type="project" value="UniProtKB-EC"/>
</dbReference>
<dbReference type="Gene3D" id="3.10.110.10">
    <property type="entry name" value="Ubiquitin Conjugating Enzyme"/>
    <property type="match status" value="1"/>
</dbReference>
<protein>
    <recommendedName>
        <fullName evidence="7">E2 NEDD8-conjugating enzyme</fullName>
        <ecNumber evidence="7">2.3.2.34</ecNumber>
    </recommendedName>
</protein>
<dbReference type="PROSITE" id="PS50127">
    <property type="entry name" value="UBC_2"/>
    <property type="match status" value="1"/>
</dbReference>
<comment type="similarity">
    <text evidence="9">Belongs to the ubiquitin-conjugating enzyme family.</text>
</comment>
<evidence type="ECO:0000256" key="6">
    <source>
        <dbReference type="ARBA" id="ARBA00043698"/>
    </source>
</evidence>
<keyword evidence="5 9" id="KW-0067">ATP-binding</keyword>
<name>A0A915NBA3_MELJA</name>
<dbReference type="AlphaFoldDB" id="A0A915NBA3"/>
<dbReference type="InterPro" id="IPR016135">
    <property type="entry name" value="UBQ-conjugating_enzyme/RWD"/>
</dbReference>
<dbReference type="InterPro" id="IPR023313">
    <property type="entry name" value="UBQ-conjugating_AS"/>
</dbReference>
<feature type="active site" description="Glycyl thioester intermediate" evidence="8">
    <location>
        <position position="115"/>
    </location>
</feature>
<evidence type="ECO:0000256" key="8">
    <source>
        <dbReference type="PROSITE-ProRule" id="PRU10133"/>
    </source>
</evidence>
<dbReference type="Pfam" id="PF00179">
    <property type="entry name" value="UQ_con"/>
    <property type="match status" value="1"/>
</dbReference>
<evidence type="ECO:0000256" key="9">
    <source>
        <dbReference type="RuleBase" id="RU362109"/>
    </source>
</evidence>
<dbReference type="EC" id="2.3.2.34" evidence="7"/>
<keyword evidence="3 9" id="KW-0547">Nucleotide-binding</keyword>
<dbReference type="WBParaSite" id="scaffold8763_cov233.g13351">
    <property type="protein sequence ID" value="scaffold8763_cov233.g13351"/>
    <property type="gene ID" value="scaffold8763_cov233.g13351"/>
</dbReference>
<proteinExistence type="inferred from homology"/>
<dbReference type="PANTHER" id="PTHR24067">
    <property type="entry name" value="UBIQUITIN-CONJUGATING ENZYME E2"/>
    <property type="match status" value="1"/>
</dbReference>
<dbReference type="Pfam" id="PF03676">
    <property type="entry name" value="PHAF1"/>
    <property type="match status" value="2"/>
</dbReference>
<evidence type="ECO:0000313" key="12">
    <source>
        <dbReference type="WBParaSite" id="scaffold8763_cov233.g13351"/>
    </source>
</evidence>
<evidence type="ECO:0000256" key="3">
    <source>
        <dbReference type="ARBA" id="ARBA00022741"/>
    </source>
</evidence>
<feature type="domain" description="UBC core" evidence="10">
    <location>
        <begin position="24"/>
        <end position="194"/>
    </location>
</feature>
<keyword evidence="11" id="KW-1185">Reference proteome</keyword>
<evidence type="ECO:0000256" key="7">
    <source>
        <dbReference type="ARBA" id="ARBA00044047"/>
    </source>
</evidence>
<evidence type="ECO:0000256" key="4">
    <source>
        <dbReference type="ARBA" id="ARBA00022786"/>
    </source>
</evidence>
<dbReference type="SUPFAM" id="SSF54495">
    <property type="entry name" value="UBC-like"/>
    <property type="match status" value="1"/>
</dbReference>
<evidence type="ECO:0000256" key="1">
    <source>
        <dbReference type="ARBA" id="ARBA00005032"/>
    </source>
</evidence>
<evidence type="ECO:0000256" key="5">
    <source>
        <dbReference type="ARBA" id="ARBA00022840"/>
    </source>
</evidence>
<organism evidence="11 12">
    <name type="scientific">Meloidogyne javanica</name>
    <name type="common">Root-knot nematode worm</name>
    <dbReference type="NCBI Taxonomy" id="6303"/>
    <lineage>
        <taxon>Eukaryota</taxon>
        <taxon>Metazoa</taxon>
        <taxon>Ecdysozoa</taxon>
        <taxon>Nematoda</taxon>
        <taxon>Chromadorea</taxon>
        <taxon>Rhabditida</taxon>
        <taxon>Tylenchina</taxon>
        <taxon>Tylenchomorpha</taxon>
        <taxon>Tylenchoidea</taxon>
        <taxon>Meloidogynidae</taxon>
        <taxon>Meloidogyninae</taxon>
        <taxon>Meloidogyne</taxon>
        <taxon>Meloidogyne incognita group</taxon>
    </lineage>
</organism>
<dbReference type="InterPro" id="IPR050113">
    <property type="entry name" value="Ub_conjugating_enzyme"/>
</dbReference>
<dbReference type="GO" id="GO:0005524">
    <property type="term" value="F:ATP binding"/>
    <property type="evidence" value="ECO:0007669"/>
    <property type="project" value="UniProtKB-UniRule"/>
</dbReference>
<sequence>MFNLQDRIKGIDMDRDYHATRISIRDKLLSQEIKQLEQNLRDLPTCKLTFPSTSKNGEVNLHEMDLIVKPNSGLYKGGVFKFKITVPPEYNNVPPLVKCLTRVWHPNINEDGSICLSLLRQNSLDGFGWMPTRRIHDVILGLDQLFTDLIDFDDPLNAQASQQWQSNKFKMSSSDLRPIVSFEVVPEHCIRNDQLELILGTPINQVINGIQNVYRTIKNVELTYCTKEPFGRDITITLQNNGVSFCFPAKESSSVQASYAHGLKVTDHSVDELQLVEIERPVFFNDTQEAVMTKLGAPSKIYYKSEEKMLIQRSTTGSERLNDGEDDKADFFFNYFSLGMVGE</sequence>
<dbReference type="InterPro" id="IPR005373">
    <property type="entry name" value="PHAF1"/>
</dbReference>
<dbReference type="SMART" id="SM00212">
    <property type="entry name" value="UBCc"/>
    <property type="match status" value="1"/>
</dbReference>
<dbReference type="CDD" id="cd23794">
    <property type="entry name" value="UBCc_UBE2F_UBE2M"/>
    <property type="match status" value="1"/>
</dbReference>
<comment type="catalytic activity">
    <reaction evidence="6">
        <text>[E1 NEDD8-activating enzyme]-S-[NEDD8 protein]-yl-L-cysteine + [E2 NEDD8-conjugating enzyme]-L-cysteine = [E1 NEDD8-activating enzyme]-L-cysteine + [E2 NEDD8-conjugating enzyme]-S-[NEDD8-protein]-yl-L-cysteine.</text>
        <dbReference type="EC" id="2.3.2.34"/>
    </reaction>
</comment>
<dbReference type="FunFam" id="3.10.110.10:FF:000033">
    <property type="entry name" value="NEDD8-conjugating enzyme UBE2F"/>
    <property type="match status" value="1"/>
</dbReference>